<proteinExistence type="predicted"/>
<evidence type="ECO:0000256" key="3">
    <source>
        <dbReference type="SAM" id="SignalP"/>
    </source>
</evidence>
<dbReference type="EMBL" id="GFAH01000724">
    <property type="protein sequence ID" value="JAV47665.1"/>
    <property type="molecule type" value="Transcribed_RNA"/>
</dbReference>
<name>A0A1W7R970_9SCOR</name>
<accession>A0A1W7R970</accession>
<comment type="subcellular location">
    <subcellularLocation>
        <location evidence="1">Secreted</location>
    </subcellularLocation>
</comment>
<evidence type="ECO:0000256" key="2">
    <source>
        <dbReference type="ARBA" id="ARBA00022525"/>
    </source>
</evidence>
<dbReference type="InterPro" id="IPR029277">
    <property type="entry name" value="SVWC_dom"/>
</dbReference>
<keyword evidence="3" id="KW-0732">Signal</keyword>
<feature type="signal peptide" evidence="3">
    <location>
        <begin position="1"/>
        <end position="24"/>
    </location>
</feature>
<keyword evidence="2" id="KW-0964">Secreted</keyword>
<sequence length="104" mass="11831">MSNTCNTLRCALILICLISTLTHAYMFLHRQKYGRGPCIDNSGNIRQINDVWYDDNLCEEYTCFRNRGIPYIQVFGCGAVGVRPGCRLERGKGSYPHCCKDEVC</sequence>
<organism evidence="5">
    <name type="scientific">Hadrurus spadix</name>
    <dbReference type="NCBI Taxonomy" id="141984"/>
    <lineage>
        <taxon>Eukaryota</taxon>
        <taxon>Metazoa</taxon>
        <taxon>Ecdysozoa</taxon>
        <taxon>Arthropoda</taxon>
        <taxon>Chelicerata</taxon>
        <taxon>Arachnida</taxon>
        <taxon>Scorpiones</taxon>
        <taxon>Iurida</taxon>
        <taxon>Iuroidea</taxon>
        <taxon>Hadrurus</taxon>
    </lineage>
</organism>
<protein>
    <submittedName>
        <fullName evidence="5">Venom protein</fullName>
    </submittedName>
</protein>
<evidence type="ECO:0000256" key="1">
    <source>
        <dbReference type="ARBA" id="ARBA00004613"/>
    </source>
</evidence>
<dbReference type="GO" id="GO:0005576">
    <property type="term" value="C:extracellular region"/>
    <property type="evidence" value="ECO:0007669"/>
    <property type="project" value="UniProtKB-SubCell"/>
</dbReference>
<evidence type="ECO:0000313" key="5">
    <source>
        <dbReference type="EMBL" id="JAV47665.1"/>
    </source>
</evidence>
<evidence type="ECO:0000259" key="4">
    <source>
        <dbReference type="SMART" id="SM01318"/>
    </source>
</evidence>
<dbReference type="SMART" id="SM01318">
    <property type="entry name" value="SVWC"/>
    <property type="match status" value="1"/>
</dbReference>
<dbReference type="Pfam" id="PF15430">
    <property type="entry name" value="SVWC"/>
    <property type="match status" value="1"/>
</dbReference>
<reference evidence="5" key="1">
    <citation type="submission" date="2016-11" db="EMBL/GenBank/DDBJ databases">
        <title>Venom-gland transcriptomics and venom proteomics of the black-back scorpion (Hadrurus spadix) reveal detectability challenges and an unexplored realm of animal toxin diversity.</title>
        <authorList>
            <person name="Rokyta D.R."/>
            <person name="Ward M.J."/>
        </authorList>
    </citation>
    <scope>NUCLEOTIDE SEQUENCE</scope>
    <source>
        <tissue evidence="5">Venom gland</tissue>
    </source>
</reference>
<feature type="chain" id="PRO_5012009526" evidence="3">
    <location>
        <begin position="25"/>
        <end position="104"/>
    </location>
</feature>
<dbReference type="AlphaFoldDB" id="A0A1W7R970"/>
<feature type="domain" description="Single" evidence="4">
    <location>
        <begin position="38"/>
        <end position="104"/>
    </location>
</feature>